<gene>
    <name evidence="5" type="ORF">CUESP1_2195</name>
</gene>
<evidence type="ECO:0000256" key="2">
    <source>
        <dbReference type="ARBA" id="ARBA00023125"/>
    </source>
</evidence>
<evidence type="ECO:0000259" key="4">
    <source>
        <dbReference type="PROSITE" id="PS50043"/>
    </source>
</evidence>
<feature type="domain" description="HTH luxR-type" evidence="4">
    <location>
        <begin position="30"/>
        <end position="93"/>
    </location>
</feature>
<accession>A0A1M4PPY7</accession>
<organism evidence="5 6">
    <name type="scientific">[Clostridium] ultunense Esp</name>
    <dbReference type="NCBI Taxonomy" id="1288971"/>
    <lineage>
        <taxon>Bacteria</taxon>
        <taxon>Bacillati</taxon>
        <taxon>Bacillota</taxon>
        <taxon>Tissierellia</taxon>
        <taxon>Tissierellales</taxon>
        <taxon>Tepidimicrobiaceae</taxon>
        <taxon>Schnuerera</taxon>
    </lineage>
</organism>
<keyword evidence="3" id="KW-0804">Transcription</keyword>
<dbReference type="GO" id="GO:0003677">
    <property type="term" value="F:DNA binding"/>
    <property type="evidence" value="ECO:0007669"/>
    <property type="project" value="UniProtKB-KW"/>
</dbReference>
<evidence type="ECO:0000256" key="1">
    <source>
        <dbReference type="ARBA" id="ARBA00023015"/>
    </source>
</evidence>
<dbReference type="AlphaFoldDB" id="A0A1M4PPY7"/>
<sequence length="93" mass="10600">MILNLAIPHLNNLHKNFFYQQTSRKGIDQISWETTDLTDREIEITNLLCQGLSPGNISKSLCISLSTTNKHIANIYEKMNVSSIQELLVRILT</sequence>
<dbReference type="Gene3D" id="1.10.10.10">
    <property type="entry name" value="Winged helix-like DNA-binding domain superfamily/Winged helix DNA-binding domain"/>
    <property type="match status" value="1"/>
</dbReference>
<evidence type="ECO:0000313" key="6">
    <source>
        <dbReference type="Proteomes" id="UP000245423"/>
    </source>
</evidence>
<evidence type="ECO:0000313" key="5">
    <source>
        <dbReference type="EMBL" id="SHD77549.1"/>
    </source>
</evidence>
<keyword evidence="2 5" id="KW-0238">DNA-binding</keyword>
<dbReference type="PANTHER" id="PTHR44688">
    <property type="entry name" value="DNA-BINDING TRANSCRIPTIONAL ACTIVATOR DEVR_DOSR"/>
    <property type="match status" value="1"/>
</dbReference>
<dbReference type="PANTHER" id="PTHR44688:SF16">
    <property type="entry name" value="DNA-BINDING TRANSCRIPTIONAL ACTIVATOR DEVR_DOSR"/>
    <property type="match status" value="1"/>
</dbReference>
<keyword evidence="1" id="KW-0805">Transcription regulation</keyword>
<dbReference type="EMBL" id="LT669839">
    <property type="protein sequence ID" value="SHD77549.1"/>
    <property type="molecule type" value="Genomic_DNA"/>
</dbReference>
<dbReference type="SUPFAM" id="SSF46894">
    <property type="entry name" value="C-terminal effector domain of the bipartite response regulators"/>
    <property type="match status" value="1"/>
</dbReference>
<keyword evidence="6" id="KW-1185">Reference proteome</keyword>
<protein>
    <submittedName>
        <fullName evidence="5">Response regulator containing a CheY-like receiver domain and an HTH DNA-binding domain</fullName>
    </submittedName>
</protein>
<dbReference type="InterPro" id="IPR036388">
    <property type="entry name" value="WH-like_DNA-bd_sf"/>
</dbReference>
<dbReference type="Proteomes" id="UP000245423">
    <property type="component" value="Chromosome 1"/>
</dbReference>
<proteinExistence type="predicted"/>
<dbReference type="InterPro" id="IPR016032">
    <property type="entry name" value="Sig_transdc_resp-reg_C-effctor"/>
</dbReference>
<dbReference type="InterPro" id="IPR000792">
    <property type="entry name" value="Tscrpt_reg_LuxR_C"/>
</dbReference>
<dbReference type="GO" id="GO:0006355">
    <property type="term" value="P:regulation of DNA-templated transcription"/>
    <property type="evidence" value="ECO:0007669"/>
    <property type="project" value="InterPro"/>
</dbReference>
<name>A0A1M4PPY7_9FIRM</name>
<dbReference type="PROSITE" id="PS50043">
    <property type="entry name" value="HTH_LUXR_2"/>
    <property type="match status" value="1"/>
</dbReference>
<dbReference type="SMART" id="SM00421">
    <property type="entry name" value="HTH_LUXR"/>
    <property type="match status" value="1"/>
</dbReference>
<dbReference type="CDD" id="cd06170">
    <property type="entry name" value="LuxR_C_like"/>
    <property type="match status" value="1"/>
</dbReference>
<reference evidence="5 6" key="1">
    <citation type="submission" date="2016-11" db="EMBL/GenBank/DDBJ databases">
        <authorList>
            <person name="Manzoor S."/>
        </authorList>
    </citation>
    <scope>NUCLEOTIDE SEQUENCE [LARGE SCALE GENOMIC DNA]</scope>
    <source>
        <strain evidence="5">Clostridium ultunense strain Esp</strain>
    </source>
</reference>
<dbReference type="Pfam" id="PF00196">
    <property type="entry name" value="GerE"/>
    <property type="match status" value="1"/>
</dbReference>
<dbReference type="PRINTS" id="PR00038">
    <property type="entry name" value="HTHLUXR"/>
</dbReference>
<evidence type="ECO:0000256" key="3">
    <source>
        <dbReference type="ARBA" id="ARBA00023163"/>
    </source>
</evidence>